<keyword evidence="3" id="KW-1185">Reference proteome</keyword>
<dbReference type="GO" id="GO:0071111">
    <property type="term" value="F:cyclic-guanylate-specific phosphodiesterase activity"/>
    <property type="evidence" value="ECO:0007669"/>
    <property type="project" value="InterPro"/>
</dbReference>
<gene>
    <name evidence="2" type="ORF">D7V32_08245</name>
</gene>
<comment type="caution">
    <text evidence="2">The sequence shown here is derived from an EMBL/GenBank/DDBJ whole genome shotgun (WGS) entry which is preliminary data.</text>
</comment>
<sequence length="722" mass="81638">MGSIEVRNPLLSKKLKHTETRLLIIDDNQIRYNQIRDLLTESEHQVEAVLLDDLHGFEKQLNLNWDLVIFGRAYDLKYEQALSLIRLSKQPNLPMILLKPDDYQAEQYPAYIHKGIYDILNLEYQDRFYLGLVRALSFSRLMQTQTQLMDELETAQTQAQSLVVDSHKAVAVIQEGIHIQANAEYLALFGLKSEDDIIGLPLLDLLQPAELSSFKSRFKKISQGQLDLGRFDVESLHANVASHNPLKLEFISAAEEDALQIAIDIGSAGTKTEAANPAVKPNAFQLFKRTMTKQPAKVNALVLFSLAAAPEQIFKSDWATLKDYFAQVHSFIKEQTNAPLFKLDAGVIAALFQAESQTVLESKLIGLSSLSKPQLINVNNQSLALNLRLGYSLVESELQNEDIFDQLVSKAYITKLPQNQPAPELEISIPEIQFAPTLEPIAAPITAKESSIPAISFQTPEAAFIPQNVLNEPAVIKALRGSLEAGEIHLKYQQLYDKEDQNMYTYEVTSGFIFENKWCDISELKELSEDAELSIKLDRWIMVESCKQLHNFITQYPDAKLIINLNKEILLKDRDFPVFISKLLSIIRSKQAHPLILQFAEDDVYQNLAHAQKTIVELRRNGAEIAIRDFGNSMFSSTLLEQIDVNCLTLHPNLTNMLATDKACEELQVKIAGFNEVRPALIMLRGLNDMTLFANAWNVDARFIQGDYFQKKLDHLIDVQDQ</sequence>
<evidence type="ECO:0000259" key="1">
    <source>
        <dbReference type="PROSITE" id="PS50883"/>
    </source>
</evidence>
<feature type="domain" description="EAL" evidence="1">
    <location>
        <begin position="472"/>
        <end position="722"/>
    </location>
</feature>
<dbReference type="InterPro" id="IPR035919">
    <property type="entry name" value="EAL_sf"/>
</dbReference>
<name>A0A3A8E9X0_9GAMM</name>
<dbReference type="PANTHER" id="PTHR33121:SF70">
    <property type="entry name" value="SIGNALING PROTEIN YKOW"/>
    <property type="match status" value="1"/>
</dbReference>
<dbReference type="InterPro" id="IPR050706">
    <property type="entry name" value="Cyclic-di-GMP_PDE-like"/>
</dbReference>
<proteinExistence type="predicted"/>
<evidence type="ECO:0000313" key="2">
    <source>
        <dbReference type="EMBL" id="RKG31445.1"/>
    </source>
</evidence>
<dbReference type="OrthoDB" id="7052318at2"/>
<dbReference type="InterPro" id="IPR035965">
    <property type="entry name" value="PAS-like_dom_sf"/>
</dbReference>
<dbReference type="Proteomes" id="UP000282388">
    <property type="component" value="Unassembled WGS sequence"/>
</dbReference>
<dbReference type="PANTHER" id="PTHR33121">
    <property type="entry name" value="CYCLIC DI-GMP PHOSPHODIESTERASE PDEF"/>
    <property type="match status" value="1"/>
</dbReference>
<dbReference type="InterPro" id="IPR001633">
    <property type="entry name" value="EAL_dom"/>
</dbReference>
<dbReference type="SUPFAM" id="SSF55785">
    <property type="entry name" value="PYP-like sensor domain (PAS domain)"/>
    <property type="match status" value="1"/>
</dbReference>
<dbReference type="PROSITE" id="PS50883">
    <property type="entry name" value="EAL"/>
    <property type="match status" value="1"/>
</dbReference>
<dbReference type="InterPro" id="IPR011006">
    <property type="entry name" value="CheY-like_superfamily"/>
</dbReference>
<dbReference type="SUPFAM" id="SSF141868">
    <property type="entry name" value="EAL domain-like"/>
    <property type="match status" value="1"/>
</dbReference>
<dbReference type="SMART" id="SM00052">
    <property type="entry name" value="EAL"/>
    <property type="match status" value="1"/>
</dbReference>
<dbReference type="EMBL" id="RAXV01000015">
    <property type="protein sequence ID" value="RKG31445.1"/>
    <property type="molecule type" value="Genomic_DNA"/>
</dbReference>
<dbReference type="RefSeq" id="WP_120402413.1">
    <property type="nucleotide sequence ID" value="NZ_RAXV01000015.1"/>
</dbReference>
<evidence type="ECO:0000313" key="3">
    <source>
        <dbReference type="Proteomes" id="UP000282388"/>
    </source>
</evidence>
<dbReference type="AlphaFoldDB" id="A0A3A8E9X0"/>
<protein>
    <submittedName>
        <fullName evidence="2">EAL domain-containing protein</fullName>
    </submittedName>
</protein>
<dbReference type="Gene3D" id="3.20.20.450">
    <property type="entry name" value="EAL domain"/>
    <property type="match status" value="1"/>
</dbReference>
<dbReference type="SUPFAM" id="SSF52172">
    <property type="entry name" value="CheY-like"/>
    <property type="match status" value="1"/>
</dbReference>
<reference evidence="2 3" key="1">
    <citation type="submission" date="2018-09" db="EMBL/GenBank/DDBJ databases">
        <title>The draft genome of Acinetobacter spp. strains.</title>
        <authorList>
            <person name="Qin J."/>
            <person name="Feng Y."/>
            <person name="Zong Z."/>
        </authorList>
    </citation>
    <scope>NUCLEOTIDE SEQUENCE [LARGE SCALE GENOMIC DNA]</scope>
    <source>
        <strain evidence="2 3">WCHAc060012</strain>
    </source>
</reference>
<organism evidence="2 3">
    <name type="scientific">Acinetobacter tianfuensis</name>
    <dbReference type="NCBI Taxonomy" id="2419603"/>
    <lineage>
        <taxon>Bacteria</taxon>
        <taxon>Pseudomonadati</taxon>
        <taxon>Pseudomonadota</taxon>
        <taxon>Gammaproteobacteria</taxon>
        <taxon>Moraxellales</taxon>
        <taxon>Moraxellaceae</taxon>
        <taxon>Acinetobacter</taxon>
    </lineage>
</organism>
<accession>A0A3A8E9X0</accession>
<dbReference type="Gene3D" id="3.30.450.20">
    <property type="entry name" value="PAS domain"/>
    <property type="match status" value="1"/>
</dbReference>
<dbReference type="Pfam" id="PF00563">
    <property type="entry name" value="EAL"/>
    <property type="match status" value="1"/>
</dbReference>